<reference evidence="7" key="3">
    <citation type="submission" date="2025-09" db="UniProtKB">
        <authorList>
            <consortium name="Ensembl"/>
        </authorList>
    </citation>
    <scope>IDENTIFICATION</scope>
</reference>
<dbReference type="PRINTS" id="PR00722">
    <property type="entry name" value="CHYMOTRYPSIN"/>
</dbReference>
<evidence type="ECO:0000256" key="2">
    <source>
        <dbReference type="ARBA" id="ARBA00022729"/>
    </source>
</evidence>
<dbReference type="GeneTree" id="ENSGT00940000163852"/>
<evidence type="ECO:0000313" key="7">
    <source>
        <dbReference type="Ensembl" id="ENSHHUP00000058031.1"/>
    </source>
</evidence>
<evidence type="ECO:0000256" key="3">
    <source>
        <dbReference type="ARBA" id="ARBA00022801"/>
    </source>
</evidence>
<keyword evidence="8" id="KW-1185">Reference proteome</keyword>
<dbReference type="GO" id="GO:0006508">
    <property type="term" value="P:proteolysis"/>
    <property type="evidence" value="ECO:0007669"/>
    <property type="project" value="UniProtKB-KW"/>
</dbReference>
<dbReference type="Ensembl" id="ENSHHUT00000060022.1">
    <property type="protein sequence ID" value="ENSHHUP00000058031.1"/>
    <property type="gene ID" value="ENSHHUG00000034547.1"/>
</dbReference>
<feature type="domain" description="Peptidase S1" evidence="6">
    <location>
        <begin position="27"/>
        <end position="252"/>
    </location>
</feature>
<organism evidence="7 8">
    <name type="scientific">Hucho hucho</name>
    <name type="common">huchen</name>
    <dbReference type="NCBI Taxonomy" id="62062"/>
    <lineage>
        <taxon>Eukaryota</taxon>
        <taxon>Metazoa</taxon>
        <taxon>Chordata</taxon>
        <taxon>Craniata</taxon>
        <taxon>Vertebrata</taxon>
        <taxon>Euteleostomi</taxon>
        <taxon>Actinopterygii</taxon>
        <taxon>Neopterygii</taxon>
        <taxon>Teleostei</taxon>
        <taxon>Protacanthopterygii</taxon>
        <taxon>Salmoniformes</taxon>
        <taxon>Salmonidae</taxon>
        <taxon>Salmoninae</taxon>
        <taxon>Hucho</taxon>
    </lineage>
</organism>
<protein>
    <recommendedName>
        <fullName evidence="6">Peptidase S1 domain-containing protein</fullName>
    </recommendedName>
</protein>
<keyword evidence="5" id="KW-1015">Disulfide bond</keyword>
<dbReference type="InterPro" id="IPR009003">
    <property type="entry name" value="Peptidase_S1_PA"/>
</dbReference>
<dbReference type="GO" id="GO:0004252">
    <property type="term" value="F:serine-type endopeptidase activity"/>
    <property type="evidence" value="ECO:0007669"/>
    <property type="project" value="InterPro"/>
</dbReference>
<dbReference type="PROSITE" id="PS50240">
    <property type="entry name" value="TRYPSIN_DOM"/>
    <property type="match status" value="1"/>
</dbReference>
<dbReference type="FunFam" id="2.40.10.10:FF:000024">
    <property type="entry name" value="Serine protease 53"/>
    <property type="match status" value="1"/>
</dbReference>
<dbReference type="InterPro" id="IPR043504">
    <property type="entry name" value="Peptidase_S1_PA_chymotrypsin"/>
</dbReference>
<keyword evidence="1" id="KW-0645">Protease</keyword>
<evidence type="ECO:0000256" key="1">
    <source>
        <dbReference type="ARBA" id="ARBA00022670"/>
    </source>
</evidence>
<evidence type="ECO:0000256" key="5">
    <source>
        <dbReference type="ARBA" id="ARBA00023157"/>
    </source>
</evidence>
<dbReference type="PANTHER" id="PTHR24252:SF7">
    <property type="entry name" value="HYALIN"/>
    <property type="match status" value="1"/>
</dbReference>
<evidence type="ECO:0000256" key="4">
    <source>
        <dbReference type="ARBA" id="ARBA00022825"/>
    </source>
</evidence>
<evidence type="ECO:0000259" key="6">
    <source>
        <dbReference type="PROSITE" id="PS50240"/>
    </source>
</evidence>
<dbReference type="InterPro" id="IPR001314">
    <property type="entry name" value="Peptidase_S1A"/>
</dbReference>
<dbReference type="Proteomes" id="UP000314982">
    <property type="component" value="Unassembled WGS sequence"/>
</dbReference>
<dbReference type="CDD" id="cd00190">
    <property type="entry name" value="Tryp_SPc"/>
    <property type="match status" value="1"/>
</dbReference>
<keyword evidence="4" id="KW-0720">Serine protease</keyword>
<dbReference type="InterPro" id="IPR018114">
    <property type="entry name" value="TRYPSIN_HIS"/>
</dbReference>
<dbReference type="SMART" id="SM00020">
    <property type="entry name" value="Tryp_SPc"/>
    <property type="match status" value="1"/>
</dbReference>
<reference evidence="8" key="1">
    <citation type="submission" date="2018-06" db="EMBL/GenBank/DDBJ databases">
        <title>Genome assembly of Danube salmon.</title>
        <authorList>
            <person name="Macqueen D.J."/>
            <person name="Gundappa M.K."/>
        </authorList>
    </citation>
    <scope>NUCLEOTIDE SEQUENCE [LARGE SCALE GENOMIC DNA]</scope>
</reference>
<dbReference type="AlphaFoldDB" id="A0A4W5P0E2"/>
<reference evidence="7" key="2">
    <citation type="submission" date="2025-08" db="UniProtKB">
        <authorList>
            <consortium name="Ensembl"/>
        </authorList>
    </citation>
    <scope>IDENTIFICATION</scope>
</reference>
<proteinExistence type="predicted"/>
<keyword evidence="2" id="KW-0732">Signal</keyword>
<keyword evidence="3" id="KW-0378">Hydrolase</keyword>
<evidence type="ECO:0000313" key="8">
    <source>
        <dbReference type="Proteomes" id="UP000314982"/>
    </source>
</evidence>
<dbReference type="Gene3D" id="2.40.10.10">
    <property type="entry name" value="Trypsin-like serine proteases"/>
    <property type="match status" value="3"/>
</dbReference>
<accession>A0A4W5P0E2</accession>
<dbReference type="PROSITE" id="PS00134">
    <property type="entry name" value="TRYPSIN_HIS"/>
    <property type="match status" value="1"/>
</dbReference>
<sequence>TVFCFSCFSVSHSQLNVCGTSPLNTRIVGGQNAPPGSWPWQASLQKSGSHFCGGSLINKESVLTAAHCFPSTFNLVVYLGRQSQQGSNLNEVSRTVNQIICHPSYSSKTSDNDMCLLKLSSPVTFTNYIRPVCLAAPGSSFYAGTTSWVTGWGTTSSGGCEYTDIILQQLRVPLINSLSSDTCQVTHHLKENTQSYLWFILSTCQGDSCGPLVCLSTGQFVQVGISFGKGCGREGFPGVYTWVAPQQRTGSD</sequence>
<dbReference type="PANTHER" id="PTHR24252">
    <property type="entry name" value="ACROSIN-RELATED"/>
    <property type="match status" value="1"/>
</dbReference>
<dbReference type="InterPro" id="IPR001254">
    <property type="entry name" value="Trypsin_dom"/>
</dbReference>
<dbReference type="SUPFAM" id="SSF50494">
    <property type="entry name" value="Trypsin-like serine proteases"/>
    <property type="match status" value="1"/>
</dbReference>
<name>A0A4W5P0E2_9TELE</name>
<dbReference type="Pfam" id="PF00089">
    <property type="entry name" value="Trypsin"/>
    <property type="match status" value="1"/>
</dbReference>